<dbReference type="InterPro" id="IPR025321">
    <property type="entry name" value="DUF4227"/>
</dbReference>
<reference evidence="2" key="2">
    <citation type="submission" date="2020-09" db="EMBL/GenBank/DDBJ databases">
        <authorList>
            <person name="Sun Q."/>
            <person name="Ohkuma M."/>
        </authorList>
    </citation>
    <scope>NUCLEOTIDE SEQUENCE</scope>
    <source>
        <strain evidence="2">JCM 15325</strain>
    </source>
</reference>
<protein>
    <recommendedName>
        <fullName evidence="4">DUF4227 family protein</fullName>
    </recommendedName>
</protein>
<comment type="caution">
    <text evidence="2">The sequence shown here is derived from an EMBL/GenBank/DDBJ whole genome shotgun (WGS) entry which is preliminary data.</text>
</comment>
<name>A0A917VYY5_9BACL</name>
<reference evidence="2" key="1">
    <citation type="journal article" date="2014" name="Int. J. Syst. Evol. Microbiol.">
        <title>Complete genome sequence of Corynebacterium casei LMG S-19264T (=DSM 44701T), isolated from a smear-ripened cheese.</title>
        <authorList>
            <consortium name="US DOE Joint Genome Institute (JGI-PGF)"/>
            <person name="Walter F."/>
            <person name="Albersmeier A."/>
            <person name="Kalinowski J."/>
            <person name="Ruckert C."/>
        </authorList>
    </citation>
    <scope>NUCLEOTIDE SEQUENCE</scope>
    <source>
        <strain evidence="2">JCM 15325</strain>
    </source>
</reference>
<evidence type="ECO:0000313" key="3">
    <source>
        <dbReference type="Proteomes" id="UP000654670"/>
    </source>
</evidence>
<dbReference type="AlphaFoldDB" id="A0A917VYY5"/>
<dbReference type="RefSeq" id="WP_188801849.1">
    <property type="nucleotide sequence ID" value="NZ_BMOK01000003.1"/>
</dbReference>
<evidence type="ECO:0000313" key="2">
    <source>
        <dbReference type="EMBL" id="GGL46671.1"/>
    </source>
</evidence>
<gene>
    <name evidence="2" type="ORF">GCM10007968_08460</name>
</gene>
<evidence type="ECO:0000256" key="1">
    <source>
        <dbReference type="SAM" id="Phobius"/>
    </source>
</evidence>
<feature type="transmembrane region" description="Helical" evidence="1">
    <location>
        <begin position="12"/>
        <end position="32"/>
    </location>
</feature>
<keyword evidence="1" id="KW-1133">Transmembrane helix</keyword>
<dbReference type="EMBL" id="BMOK01000003">
    <property type="protein sequence ID" value="GGL46671.1"/>
    <property type="molecule type" value="Genomic_DNA"/>
</dbReference>
<evidence type="ECO:0008006" key="4">
    <source>
        <dbReference type="Google" id="ProtNLM"/>
    </source>
</evidence>
<sequence>MREYLQMTLRIWKMLTLFIVLTAAFYFGLAWVDRQQANFHRYDEPGGGAVRVSLQQPAAGRGNFENRTWDFWARIFEFLRDGE</sequence>
<dbReference type="Pfam" id="PF14004">
    <property type="entry name" value="DUF4227"/>
    <property type="match status" value="1"/>
</dbReference>
<dbReference type="Proteomes" id="UP000654670">
    <property type="component" value="Unassembled WGS sequence"/>
</dbReference>
<proteinExistence type="predicted"/>
<keyword evidence="1" id="KW-0812">Transmembrane</keyword>
<organism evidence="2 3">
    <name type="scientific">Sporolactobacillus putidus</name>
    <dbReference type="NCBI Taxonomy" id="492735"/>
    <lineage>
        <taxon>Bacteria</taxon>
        <taxon>Bacillati</taxon>
        <taxon>Bacillota</taxon>
        <taxon>Bacilli</taxon>
        <taxon>Bacillales</taxon>
        <taxon>Sporolactobacillaceae</taxon>
        <taxon>Sporolactobacillus</taxon>
    </lineage>
</organism>
<keyword evidence="1" id="KW-0472">Membrane</keyword>
<keyword evidence="3" id="KW-1185">Reference proteome</keyword>
<accession>A0A917VYY5</accession>